<dbReference type="EMBL" id="BNJJ01000032">
    <property type="protein sequence ID" value="GHO89149.1"/>
    <property type="molecule type" value="Genomic_DNA"/>
</dbReference>
<protein>
    <submittedName>
        <fullName evidence="1">Uncharacterized protein</fullName>
    </submittedName>
</protein>
<comment type="caution">
    <text evidence="1">The sequence shown here is derived from an EMBL/GenBank/DDBJ whole genome shotgun (WGS) entry which is preliminary data.</text>
</comment>
<sequence>MDNRYEPDLALLLQYGQIIEGTVELVPGESRQCHYNTARLWNQHKDTLAIITGYALFSEENQQWRQHSWLIRKHPTAEQPRIIETTLACIKYFGVILTDDQAHVFAKRELHL</sequence>
<keyword evidence="2" id="KW-1185">Reference proteome</keyword>
<name>A0ABQ3VTY0_9CHLR</name>
<dbReference type="RefSeq" id="WP_201366676.1">
    <property type="nucleotide sequence ID" value="NZ_BNJJ01000032.1"/>
</dbReference>
<dbReference type="Proteomes" id="UP000635565">
    <property type="component" value="Unassembled WGS sequence"/>
</dbReference>
<gene>
    <name evidence="1" type="ORF">KSZ_71550</name>
</gene>
<evidence type="ECO:0000313" key="1">
    <source>
        <dbReference type="EMBL" id="GHO89149.1"/>
    </source>
</evidence>
<reference evidence="1 2" key="1">
    <citation type="journal article" date="2021" name="Int. J. Syst. Evol. Microbiol.">
        <title>Reticulibacter mediterranei gen. nov., sp. nov., within the new family Reticulibacteraceae fam. nov., and Ktedonospora formicarum gen. nov., sp. nov., Ktedonobacter robiniae sp. nov., Dictyobacter formicarum sp. nov. and Dictyobacter arantiisoli sp. nov., belonging to the class Ktedonobacteria.</title>
        <authorList>
            <person name="Yabe S."/>
            <person name="Zheng Y."/>
            <person name="Wang C.M."/>
            <person name="Sakai Y."/>
            <person name="Abe K."/>
            <person name="Yokota A."/>
            <person name="Donadio S."/>
            <person name="Cavaletti L."/>
            <person name="Monciardini P."/>
        </authorList>
    </citation>
    <scope>NUCLEOTIDE SEQUENCE [LARGE SCALE GENOMIC DNA]</scope>
    <source>
        <strain evidence="1 2">SOSP1-9</strain>
    </source>
</reference>
<proteinExistence type="predicted"/>
<evidence type="ECO:0000313" key="2">
    <source>
        <dbReference type="Proteomes" id="UP000635565"/>
    </source>
</evidence>
<organism evidence="1 2">
    <name type="scientific">Dictyobacter formicarum</name>
    <dbReference type="NCBI Taxonomy" id="2778368"/>
    <lineage>
        <taxon>Bacteria</taxon>
        <taxon>Bacillati</taxon>
        <taxon>Chloroflexota</taxon>
        <taxon>Ktedonobacteria</taxon>
        <taxon>Ktedonobacterales</taxon>
        <taxon>Dictyobacteraceae</taxon>
        <taxon>Dictyobacter</taxon>
    </lineage>
</organism>
<accession>A0ABQ3VTY0</accession>